<name>A0A831LM86_9BACT</name>
<dbReference type="Pfam" id="PF16115">
    <property type="entry name" value="DUF4831"/>
    <property type="match status" value="1"/>
</dbReference>
<accession>A0A831LM86</accession>
<dbReference type="AlphaFoldDB" id="A0A831LM86"/>
<evidence type="ECO:0000313" key="1">
    <source>
        <dbReference type="EMBL" id="HDR52050.1"/>
    </source>
</evidence>
<sequence>MRTLIFLLAIMLSIPTFGQRRSRGDEEITPSFTEGITYALPRTGLKLKVRAVKETFEPGPYAVYAEQLLGITNARNRASVNWRIDNVEMETFAEPDPEQVYKAMGYAAFLVNLTADGCLAGINSNRSGDEISSLSSNTFVEKVEKDDGFSFAHINDSPIFAPGDSTNNFRPTRISNERKAAEAAERILEARLSRFHMAAGLMDVFHPDGEAYRASLKELERIEQDYLSLFVGRTTYQVEKLSFDFVPSSAAERGEVVFRFSEDAGVLPASDLSGKPVTVRIEPERNLVLKYAGLAGSANPAAGESGIFYRMPAVANISLIYELNTIATARAVMAQFGQVAPVPEELLFGEYAIEFHPETGAVKSVYRK</sequence>
<reference evidence="1" key="1">
    <citation type="journal article" date="2020" name="mSystems">
        <title>Genome- and Community-Level Interaction Insights into Carbon Utilization and Element Cycling Functions of Hydrothermarchaeota in Hydrothermal Sediment.</title>
        <authorList>
            <person name="Zhou Z."/>
            <person name="Liu Y."/>
            <person name="Xu W."/>
            <person name="Pan J."/>
            <person name="Luo Z.H."/>
            <person name="Li M."/>
        </authorList>
    </citation>
    <scope>NUCLEOTIDE SEQUENCE [LARGE SCALE GENOMIC DNA]</scope>
    <source>
        <strain evidence="1">SpSt-1217</strain>
    </source>
</reference>
<gene>
    <name evidence="1" type="ORF">ENN90_10615</name>
</gene>
<dbReference type="InterPro" id="IPR032265">
    <property type="entry name" value="DUF4831"/>
</dbReference>
<comment type="caution">
    <text evidence="1">The sequence shown here is derived from an EMBL/GenBank/DDBJ whole genome shotgun (WGS) entry which is preliminary data.</text>
</comment>
<dbReference type="EMBL" id="DSDK01000579">
    <property type="protein sequence ID" value="HDR52050.1"/>
    <property type="molecule type" value="Genomic_DNA"/>
</dbReference>
<protein>
    <submittedName>
        <fullName evidence="1">DUF4831 family protein</fullName>
    </submittedName>
</protein>
<dbReference type="Proteomes" id="UP000886047">
    <property type="component" value="Unassembled WGS sequence"/>
</dbReference>
<proteinExistence type="predicted"/>
<organism evidence="1">
    <name type="scientific">Mariniphaga anaerophila</name>
    <dbReference type="NCBI Taxonomy" id="1484053"/>
    <lineage>
        <taxon>Bacteria</taxon>
        <taxon>Pseudomonadati</taxon>
        <taxon>Bacteroidota</taxon>
        <taxon>Bacteroidia</taxon>
        <taxon>Marinilabiliales</taxon>
        <taxon>Prolixibacteraceae</taxon>
        <taxon>Mariniphaga</taxon>
    </lineage>
</organism>